<feature type="compositionally biased region" description="Basic and acidic residues" evidence="1">
    <location>
        <begin position="88"/>
        <end position="120"/>
    </location>
</feature>
<dbReference type="EMBL" id="AMZH03007069">
    <property type="protein sequence ID" value="RRT62240.1"/>
    <property type="molecule type" value="Genomic_DNA"/>
</dbReference>
<name>A0A426ZE47_ENSVE</name>
<reference evidence="2 3" key="1">
    <citation type="journal article" date="2014" name="Agronomy (Basel)">
        <title>A Draft Genome Sequence for Ensete ventricosum, the Drought-Tolerant Tree Against Hunger.</title>
        <authorList>
            <person name="Harrison J."/>
            <person name="Moore K.A."/>
            <person name="Paszkiewicz K."/>
            <person name="Jones T."/>
            <person name="Grant M."/>
            <person name="Ambacheew D."/>
            <person name="Muzemil S."/>
            <person name="Studholme D.J."/>
        </authorList>
    </citation>
    <scope>NUCLEOTIDE SEQUENCE [LARGE SCALE GENOMIC DNA]</scope>
</reference>
<gene>
    <name evidence="2" type="ORF">B296_00035303</name>
</gene>
<comment type="caution">
    <text evidence="2">The sequence shown here is derived from an EMBL/GenBank/DDBJ whole genome shotgun (WGS) entry which is preliminary data.</text>
</comment>
<proteinExistence type="predicted"/>
<dbReference type="Proteomes" id="UP000287651">
    <property type="component" value="Unassembled WGS sequence"/>
</dbReference>
<accession>A0A426ZE47</accession>
<evidence type="ECO:0000313" key="3">
    <source>
        <dbReference type="Proteomes" id="UP000287651"/>
    </source>
</evidence>
<feature type="region of interest" description="Disordered" evidence="1">
    <location>
        <begin position="49"/>
        <end position="126"/>
    </location>
</feature>
<feature type="compositionally biased region" description="Basic and acidic residues" evidence="1">
    <location>
        <begin position="50"/>
        <end position="78"/>
    </location>
</feature>
<evidence type="ECO:0000313" key="2">
    <source>
        <dbReference type="EMBL" id="RRT62240.1"/>
    </source>
</evidence>
<organism evidence="2 3">
    <name type="scientific">Ensete ventricosum</name>
    <name type="common">Abyssinian banana</name>
    <name type="synonym">Musa ensete</name>
    <dbReference type="NCBI Taxonomy" id="4639"/>
    <lineage>
        <taxon>Eukaryota</taxon>
        <taxon>Viridiplantae</taxon>
        <taxon>Streptophyta</taxon>
        <taxon>Embryophyta</taxon>
        <taxon>Tracheophyta</taxon>
        <taxon>Spermatophyta</taxon>
        <taxon>Magnoliopsida</taxon>
        <taxon>Liliopsida</taxon>
        <taxon>Zingiberales</taxon>
        <taxon>Musaceae</taxon>
        <taxon>Ensete</taxon>
    </lineage>
</organism>
<sequence>MAIVRVVGLAMERPYGPGKYNSESTDPSRRISLVELPAGFPKITLEVEGDERLIEEMDASEGKRSNEEEDEGGKHGERTSNGPVYCTETRRQRWRREVTGRPREPARRGDNGATWHEKYTCRLRVG</sequence>
<dbReference type="AlphaFoldDB" id="A0A426ZE47"/>
<protein>
    <submittedName>
        <fullName evidence="2">Uncharacterized protein</fullName>
    </submittedName>
</protein>
<evidence type="ECO:0000256" key="1">
    <source>
        <dbReference type="SAM" id="MobiDB-lite"/>
    </source>
</evidence>